<dbReference type="GO" id="GO:0000403">
    <property type="term" value="F:Y-form DNA binding"/>
    <property type="evidence" value="ECO:0007669"/>
    <property type="project" value="TreeGrafter"/>
</dbReference>
<accession>A0A1A9VWE7</accession>
<proteinExistence type="predicted"/>
<keyword evidence="5" id="KW-0156">Chromatin regulator</keyword>
<dbReference type="GO" id="GO:0006357">
    <property type="term" value="P:regulation of transcription by RNA polymerase II"/>
    <property type="evidence" value="ECO:0007669"/>
    <property type="project" value="TreeGrafter"/>
</dbReference>
<keyword evidence="6" id="KW-0805">Transcription regulation</keyword>
<name>A0A1A9VWE7_GLOAU</name>
<dbReference type="AlphaFoldDB" id="A0A1A9VWE7"/>
<keyword evidence="11" id="KW-1185">Reference proteome</keyword>
<protein>
    <recommendedName>
        <fullName evidence="2">Menin</fullName>
    </recommendedName>
</protein>
<dbReference type="GO" id="GO:0006325">
    <property type="term" value="P:chromatin organization"/>
    <property type="evidence" value="ECO:0007669"/>
    <property type="project" value="UniProtKB-KW"/>
</dbReference>
<evidence type="ECO:0000256" key="4">
    <source>
        <dbReference type="ARBA" id="ARBA00022553"/>
    </source>
</evidence>
<dbReference type="VEuPathDB" id="VectorBase:GAUT049859"/>
<dbReference type="GO" id="GO:0000785">
    <property type="term" value="C:chromatin"/>
    <property type="evidence" value="ECO:0007669"/>
    <property type="project" value="TreeGrafter"/>
</dbReference>
<dbReference type="GO" id="GO:0003682">
    <property type="term" value="F:chromatin binding"/>
    <property type="evidence" value="ECO:0007669"/>
    <property type="project" value="TreeGrafter"/>
</dbReference>
<dbReference type="PANTHER" id="PTHR12693:SF3">
    <property type="entry name" value="MENIN"/>
    <property type="match status" value="1"/>
</dbReference>
<evidence type="ECO:0000256" key="8">
    <source>
        <dbReference type="ARBA" id="ARBA00023163"/>
    </source>
</evidence>
<evidence type="ECO:0000313" key="11">
    <source>
        <dbReference type="Proteomes" id="UP000078200"/>
    </source>
</evidence>
<reference evidence="10" key="1">
    <citation type="submission" date="2020-05" db="UniProtKB">
        <authorList>
            <consortium name="EnsemblMetazoa"/>
        </authorList>
    </citation>
    <scope>IDENTIFICATION</scope>
    <source>
        <strain evidence="10">TTRI</strain>
    </source>
</reference>
<keyword evidence="4" id="KW-0597">Phosphoprotein</keyword>
<evidence type="ECO:0000256" key="7">
    <source>
        <dbReference type="ARBA" id="ARBA00023125"/>
    </source>
</evidence>
<organism evidence="10 11">
    <name type="scientific">Glossina austeni</name>
    <name type="common">Savannah tsetse fly</name>
    <dbReference type="NCBI Taxonomy" id="7395"/>
    <lineage>
        <taxon>Eukaryota</taxon>
        <taxon>Metazoa</taxon>
        <taxon>Ecdysozoa</taxon>
        <taxon>Arthropoda</taxon>
        <taxon>Hexapoda</taxon>
        <taxon>Insecta</taxon>
        <taxon>Pterygota</taxon>
        <taxon>Neoptera</taxon>
        <taxon>Endopterygota</taxon>
        <taxon>Diptera</taxon>
        <taxon>Brachycera</taxon>
        <taxon>Muscomorpha</taxon>
        <taxon>Hippoboscoidea</taxon>
        <taxon>Glossinidae</taxon>
        <taxon>Glossina</taxon>
    </lineage>
</organism>
<comment type="subcellular location">
    <subcellularLocation>
        <location evidence="1">Nucleus</location>
    </subcellularLocation>
</comment>
<keyword evidence="3" id="KW-0678">Repressor</keyword>
<sequence length="103" mass="11464">MAFVNSQDYAHLQNLYSYLCGNKLNCFAGASAIVARCQVFGYRDARLATSEDCAWIVFGYKKVETPDVTWHGEGSEDERGQDITTGIESTFVALLRWLGGCVR</sequence>
<dbReference type="STRING" id="7395.A0A1A9VWE7"/>
<dbReference type="GO" id="GO:0008285">
    <property type="term" value="P:negative regulation of cell population proliferation"/>
    <property type="evidence" value="ECO:0007669"/>
    <property type="project" value="TreeGrafter"/>
</dbReference>
<evidence type="ECO:0000256" key="6">
    <source>
        <dbReference type="ARBA" id="ARBA00023015"/>
    </source>
</evidence>
<dbReference type="Proteomes" id="UP000078200">
    <property type="component" value="Unassembled WGS sequence"/>
</dbReference>
<evidence type="ECO:0000256" key="1">
    <source>
        <dbReference type="ARBA" id="ARBA00004123"/>
    </source>
</evidence>
<keyword evidence="7" id="KW-0238">DNA-binding</keyword>
<evidence type="ECO:0000256" key="3">
    <source>
        <dbReference type="ARBA" id="ARBA00022491"/>
    </source>
</evidence>
<dbReference type="Pfam" id="PF05053">
    <property type="entry name" value="Menin"/>
    <property type="match status" value="1"/>
</dbReference>
<dbReference type="EnsemblMetazoa" id="GAUT049859-RA">
    <property type="protein sequence ID" value="GAUT049859-PA"/>
    <property type="gene ID" value="GAUT049859"/>
</dbReference>
<keyword evidence="9" id="KW-0539">Nucleus</keyword>
<keyword evidence="8" id="KW-0804">Transcription</keyword>
<dbReference type="InterPro" id="IPR007747">
    <property type="entry name" value="Menin"/>
</dbReference>
<dbReference type="GO" id="GO:0000976">
    <property type="term" value="F:transcription cis-regulatory region binding"/>
    <property type="evidence" value="ECO:0007669"/>
    <property type="project" value="TreeGrafter"/>
</dbReference>
<evidence type="ECO:0000256" key="2">
    <source>
        <dbReference type="ARBA" id="ARBA00021162"/>
    </source>
</evidence>
<dbReference type="PANTHER" id="PTHR12693">
    <property type="entry name" value="MENIN"/>
    <property type="match status" value="1"/>
</dbReference>
<evidence type="ECO:0000256" key="9">
    <source>
        <dbReference type="ARBA" id="ARBA00023242"/>
    </source>
</evidence>
<dbReference type="GO" id="GO:0035097">
    <property type="term" value="C:histone methyltransferase complex"/>
    <property type="evidence" value="ECO:0007669"/>
    <property type="project" value="TreeGrafter"/>
</dbReference>
<evidence type="ECO:0000313" key="10">
    <source>
        <dbReference type="EnsemblMetazoa" id="GAUT049859-PA"/>
    </source>
</evidence>
<evidence type="ECO:0000256" key="5">
    <source>
        <dbReference type="ARBA" id="ARBA00022853"/>
    </source>
</evidence>
<dbReference type="GO" id="GO:0045786">
    <property type="term" value="P:negative regulation of cell cycle"/>
    <property type="evidence" value="ECO:0007669"/>
    <property type="project" value="TreeGrafter"/>
</dbReference>